<reference evidence="2" key="1">
    <citation type="submission" date="2022-10" db="EMBL/GenBank/DDBJ databases">
        <title>Genome sequence of Actinomyces israelii ATCC 10048.</title>
        <authorList>
            <person name="Watt R.M."/>
            <person name="Tong W.M."/>
        </authorList>
    </citation>
    <scope>NUCLEOTIDE SEQUENCE</scope>
    <source>
        <strain evidence="2">ATCC 10048</strain>
    </source>
</reference>
<dbReference type="EMBL" id="JAPTMY010000001">
    <property type="protein sequence ID" value="MCZ0856548.1"/>
    <property type="molecule type" value="Genomic_DNA"/>
</dbReference>
<accession>A0ABT4I5Y7</accession>
<protein>
    <submittedName>
        <fullName evidence="2">Uncharacterized protein</fullName>
    </submittedName>
</protein>
<keyword evidence="3" id="KW-1185">Reference proteome</keyword>
<feature type="region of interest" description="Disordered" evidence="1">
    <location>
        <begin position="256"/>
        <end position="276"/>
    </location>
</feature>
<gene>
    <name evidence="2" type="ORF">OHJ16_00600</name>
</gene>
<evidence type="ECO:0000313" key="2">
    <source>
        <dbReference type="EMBL" id="MCZ0856548.1"/>
    </source>
</evidence>
<evidence type="ECO:0000313" key="3">
    <source>
        <dbReference type="Proteomes" id="UP001072034"/>
    </source>
</evidence>
<name>A0ABT4I5Y7_9ACTO</name>
<proteinExistence type="predicted"/>
<sequence>MQAPQTPQAPRTPAAGRLAAARAALRRAEQRTGLADQVSRGVRRTMVRARALRQEDARSDPWPAAIADAPGALSITGSTSVLLAAAAHRQGPHGWCAVVGAGGIGWCAAAESGLALDRVLAVSASDVDSRTLLAVVEALLDGVDVLLVSPRCSAALRARDRRHLTARARERGALLLAPTPWEGARVLDAVPQTGPPPGGPGAVVALHPRCRAADPALPGRPASEMPEGYLHRLAWSLRDPAGAGSFQLLLDAAGAGPRAAGAEPRPGPAVVSGRGA</sequence>
<organism evidence="2 3">
    <name type="scientific">Actinomyces israelii</name>
    <dbReference type="NCBI Taxonomy" id="1659"/>
    <lineage>
        <taxon>Bacteria</taxon>
        <taxon>Bacillati</taxon>
        <taxon>Actinomycetota</taxon>
        <taxon>Actinomycetes</taxon>
        <taxon>Actinomycetales</taxon>
        <taxon>Actinomycetaceae</taxon>
        <taxon>Actinomyces</taxon>
    </lineage>
</organism>
<comment type="caution">
    <text evidence="2">The sequence shown here is derived from an EMBL/GenBank/DDBJ whole genome shotgun (WGS) entry which is preliminary data.</text>
</comment>
<dbReference type="Proteomes" id="UP001072034">
    <property type="component" value="Unassembled WGS sequence"/>
</dbReference>
<evidence type="ECO:0000256" key="1">
    <source>
        <dbReference type="SAM" id="MobiDB-lite"/>
    </source>
</evidence>
<dbReference type="RefSeq" id="WP_268916334.1">
    <property type="nucleotide sequence ID" value="NZ_JAPTMY010000001.1"/>
</dbReference>